<proteinExistence type="predicted"/>
<dbReference type="SUPFAM" id="SSF109604">
    <property type="entry name" value="HD-domain/PDEase-like"/>
    <property type="match status" value="1"/>
</dbReference>
<dbReference type="InterPro" id="IPR006674">
    <property type="entry name" value="HD_domain"/>
</dbReference>
<dbReference type="Pfam" id="PF01966">
    <property type="entry name" value="HD"/>
    <property type="match status" value="1"/>
</dbReference>
<dbReference type="EMBL" id="CP036289">
    <property type="protein sequence ID" value="QDU76591.1"/>
    <property type="molecule type" value="Genomic_DNA"/>
</dbReference>
<dbReference type="Gene3D" id="1.10.3210.10">
    <property type="entry name" value="Hypothetical protein af1432"/>
    <property type="match status" value="1"/>
</dbReference>
<dbReference type="InterPro" id="IPR045509">
    <property type="entry name" value="HD_assoc_2"/>
</dbReference>
<dbReference type="CDD" id="cd00077">
    <property type="entry name" value="HDc"/>
    <property type="match status" value="1"/>
</dbReference>
<evidence type="ECO:0000313" key="2">
    <source>
        <dbReference type="EMBL" id="QDU76591.1"/>
    </source>
</evidence>
<dbReference type="InterPro" id="IPR003607">
    <property type="entry name" value="HD/PDEase_dom"/>
</dbReference>
<dbReference type="GO" id="GO:0006203">
    <property type="term" value="P:dGTP catabolic process"/>
    <property type="evidence" value="ECO:0007669"/>
    <property type="project" value="TreeGrafter"/>
</dbReference>
<dbReference type="GO" id="GO:0008832">
    <property type="term" value="F:dGTPase activity"/>
    <property type="evidence" value="ECO:0007669"/>
    <property type="project" value="TreeGrafter"/>
</dbReference>
<evidence type="ECO:0000259" key="1">
    <source>
        <dbReference type="SMART" id="SM00471"/>
    </source>
</evidence>
<dbReference type="SMART" id="SM00471">
    <property type="entry name" value="HDc"/>
    <property type="match status" value="1"/>
</dbReference>
<sequence length="478" mass="54716">MCSLWQIPSRINLNDFKDRFPDDAASGIPALMSELLEIPEVVGLQSRSDVIRIPPDLDVPLTARVRHLVDTAEFRRLVHISQLGLVSLVFPAAHHSRFEHSLGVYRTMLLYLQRLAHVPQFAEVIETKDAELMIVAALLHDLGHWPFCHPIEDLRLAGVPQHELFANSFLLEGEVADCLRDDWGINPRDVVSFLSEKGRTSKMKLMQSIISGPIDVDKLDYLQRDSLHAGVPYGRNFDQQRLIASLCVNQEGDKLALTNKGRTAAEMMVFARYIMFSEVYWHHAVRSATAMLQRAFFMLRPHLELDSLFRLAERPMIDTMLEAAGNGPARDLLDGLFGPSRRLYKRLFEYSHFDHPELFHQIARRPYDWLVDLSDQFATTLSRHMSRRVAPHEILIDAPPVKLEVQFNIDVLNQKTGKYRALGDVSPMVETLAKRQFDDYVKKVRIFIHPRLQESITSASEIESLFVETVRSMFPETG</sequence>
<dbReference type="KEGG" id="bvo:Pan97_36430"/>
<reference evidence="3" key="1">
    <citation type="submission" date="2019-02" db="EMBL/GenBank/DDBJ databases">
        <title>Deep-cultivation of Planctomycetes and their phenomic and genomic characterization uncovers novel biology.</title>
        <authorList>
            <person name="Wiegand S."/>
            <person name="Jogler M."/>
            <person name="Boedeker C."/>
            <person name="Pinto D."/>
            <person name="Vollmers J."/>
            <person name="Rivas-Marin E."/>
            <person name="Kohn T."/>
            <person name="Peeters S.H."/>
            <person name="Heuer A."/>
            <person name="Rast P."/>
            <person name="Oberbeckmann S."/>
            <person name="Bunk B."/>
            <person name="Jeske O."/>
            <person name="Meyerdierks A."/>
            <person name="Storesund J.E."/>
            <person name="Kallscheuer N."/>
            <person name="Luecker S."/>
            <person name="Lage O.M."/>
            <person name="Pohl T."/>
            <person name="Merkel B.J."/>
            <person name="Hornburger P."/>
            <person name="Mueller R.-W."/>
            <person name="Bruemmer F."/>
            <person name="Labrenz M."/>
            <person name="Spormann A.M."/>
            <person name="Op den Camp H."/>
            <person name="Overmann J."/>
            <person name="Amann R."/>
            <person name="Jetten M.S.M."/>
            <person name="Mascher T."/>
            <person name="Medema M.H."/>
            <person name="Devos D.P."/>
            <person name="Kaster A.-K."/>
            <person name="Ovreas L."/>
            <person name="Rohde M."/>
            <person name="Galperin M.Y."/>
            <person name="Jogler C."/>
        </authorList>
    </citation>
    <scope>NUCLEOTIDE SEQUENCE [LARGE SCALE GENOMIC DNA]</scope>
    <source>
        <strain evidence="3">Pan97</strain>
    </source>
</reference>
<protein>
    <submittedName>
        <fullName evidence="2">HD domain protein</fullName>
    </submittedName>
</protein>
<evidence type="ECO:0000313" key="3">
    <source>
        <dbReference type="Proteomes" id="UP000318626"/>
    </source>
</evidence>
<accession>A0A518CBI5</accession>
<name>A0A518CBI5_9BACT</name>
<gene>
    <name evidence="2" type="ORF">Pan97_36430</name>
</gene>
<dbReference type="Proteomes" id="UP000318626">
    <property type="component" value="Chromosome"/>
</dbReference>
<dbReference type="PANTHER" id="PTHR11373:SF4">
    <property type="entry name" value="DEOXYNUCLEOSIDE TRIPHOSPHATE TRIPHOSPHOHYDROLASE SAMHD1"/>
    <property type="match status" value="1"/>
</dbReference>
<dbReference type="AlphaFoldDB" id="A0A518CBI5"/>
<organism evidence="2 3">
    <name type="scientific">Bremerella volcania</name>
    <dbReference type="NCBI Taxonomy" id="2527984"/>
    <lineage>
        <taxon>Bacteria</taxon>
        <taxon>Pseudomonadati</taxon>
        <taxon>Planctomycetota</taxon>
        <taxon>Planctomycetia</taxon>
        <taxon>Pirellulales</taxon>
        <taxon>Pirellulaceae</taxon>
        <taxon>Bremerella</taxon>
    </lineage>
</organism>
<dbReference type="PANTHER" id="PTHR11373">
    <property type="entry name" value="DEOXYNUCLEOSIDE TRIPHOSPHATE TRIPHOSPHOHYDROLASE"/>
    <property type="match status" value="1"/>
</dbReference>
<dbReference type="InterPro" id="IPR050135">
    <property type="entry name" value="dGTPase-like"/>
</dbReference>
<dbReference type="Pfam" id="PF19276">
    <property type="entry name" value="HD_assoc_2"/>
    <property type="match status" value="1"/>
</dbReference>
<keyword evidence="3" id="KW-1185">Reference proteome</keyword>
<feature type="domain" description="HD/PDEase" evidence="1">
    <location>
        <begin position="93"/>
        <end position="231"/>
    </location>
</feature>